<dbReference type="InterPro" id="IPR003776">
    <property type="entry name" value="YcaO-like_dom"/>
</dbReference>
<dbReference type="PROSITE" id="PS51664">
    <property type="entry name" value="YCAO"/>
    <property type="match status" value="1"/>
</dbReference>
<sequence length="705" mass="75706">MAPLWSALVPRRDVRFRHSGEHLYVCRGDGAPLRLRGEHAEGEPRLCELPGTALSDLAERDLLVPNDEPMRRHPSFAHSWSTDLRAEVVGGDQLSSAVTGALVDFGVEVDAGSGVVVLPLTAPDETVRERSERAVREGVPVLVFAVAGARVYFAVLRPPDTACPLCLASRIRSNRSDQELGRLPLEMLLGTASDAGWPSTAAAAGLLAHQALRAITAPGSCPEGLVDLDLDTCRRTTHPLLHTPCCPACRDHVGPPATALVESAATAESASSAGNAERLRRAVDPLTGIIAGIRVTGPDDPGSAVDSTMAWGRGGTDTTWFSPVRSSTVGGATKHDPVEAEVCAIGETLERYAAGIYDPDEFVRGSLAELGTTAVDPRDLPLGSEREYERATGTLFPYEPDLVIDWTAGVDLETGEQHYVPACAVYVPYLPPRKRERLFHPVSTGLAAGSAPAQALRGGLQETAERDAMAVFWYNRLIRPTLDWRSLPSCRARDVLEGMTRRGISLTVKDLTTDTGIPAVVVLGRVDTPERPVALCGFRADVGPYAALLGAAEELEHVFSMYWRFAASGGELDPTREPSDIWDFTTYYCHRSRIPILDFMHEGPLHPAPSPPSEPLSDAEAVHRLVGLLSGSGHRCLATDITPVDVAECGVTVVRTVVPGLQPISFSPAFRRLGGSRVYQAPVRMGLRATPQAEDELNPYPVPMG</sequence>
<dbReference type="SUPFAM" id="SSF69572">
    <property type="entry name" value="Activating enzymes of the ubiquitin-like proteins"/>
    <property type="match status" value="1"/>
</dbReference>
<dbReference type="InterPro" id="IPR022291">
    <property type="entry name" value="Bacteriocin_synth_cyclodeHase"/>
</dbReference>
<feature type="domain" description="YcaO" evidence="1">
    <location>
        <begin position="331"/>
        <end position="705"/>
    </location>
</feature>
<keyword evidence="2" id="KW-0808">Transferase</keyword>
<evidence type="ECO:0000313" key="3">
    <source>
        <dbReference type="Proteomes" id="UP000548304"/>
    </source>
</evidence>
<reference evidence="2 3" key="1">
    <citation type="submission" date="2020-07" db="EMBL/GenBank/DDBJ databases">
        <title>Genomic Encyclopedia of Type Strains, Phase III (KMG-III): the genomes of soil and plant-associated and newly described type strains.</title>
        <authorList>
            <person name="Whitman W."/>
        </authorList>
    </citation>
    <scope>NUCLEOTIDE SEQUENCE [LARGE SCALE GENOMIC DNA]</scope>
    <source>
        <strain evidence="2 3">CECT 8576</strain>
    </source>
</reference>
<comment type="caution">
    <text evidence="2">The sequence shown here is derived from an EMBL/GenBank/DDBJ whole genome shotgun (WGS) entry which is preliminary data.</text>
</comment>
<dbReference type="InterPro" id="IPR035985">
    <property type="entry name" value="Ubiquitin-activating_enz"/>
</dbReference>
<organism evidence="2 3">
    <name type="scientific">Actinopolyspora biskrensis</name>
    <dbReference type="NCBI Taxonomy" id="1470178"/>
    <lineage>
        <taxon>Bacteria</taxon>
        <taxon>Bacillati</taxon>
        <taxon>Actinomycetota</taxon>
        <taxon>Actinomycetes</taxon>
        <taxon>Actinopolysporales</taxon>
        <taxon>Actinopolysporaceae</taxon>
        <taxon>Actinopolyspora</taxon>
    </lineage>
</organism>
<dbReference type="RefSeq" id="WP_179533857.1">
    <property type="nucleotide sequence ID" value="NZ_JACBYW010000001.1"/>
</dbReference>
<keyword evidence="2" id="KW-0689">Ribosomal protein</keyword>
<gene>
    <name evidence="2" type="ORF">FHR84_000608</name>
</gene>
<dbReference type="NCBIfam" id="TIGR03882">
    <property type="entry name" value="cyclo_dehyd_2"/>
    <property type="match status" value="1"/>
</dbReference>
<proteinExistence type="predicted"/>
<accession>A0A852YPU6</accession>
<dbReference type="AlphaFoldDB" id="A0A852YPU6"/>
<dbReference type="Gene3D" id="3.30.1330.230">
    <property type="match status" value="1"/>
</dbReference>
<evidence type="ECO:0000313" key="2">
    <source>
        <dbReference type="EMBL" id="NYH77294.1"/>
    </source>
</evidence>
<dbReference type="PANTHER" id="PTHR37809">
    <property type="entry name" value="RIBOSOMAL PROTEIN S12 METHYLTHIOTRANSFERASE ACCESSORY FACTOR YCAO"/>
    <property type="match status" value="1"/>
</dbReference>
<dbReference type="EMBL" id="JACBYW010000001">
    <property type="protein sequence ID" value="NYH77294.1"/>
    <property type="molecule type" value="Genomic_DNA"/>
</dbReference>
<dbReference type="PANTHER" id="PTHR37809:SF1">
    <property type="entry name" value="RIBOSOMAL PROTEIN S12 METHYLTHIOTRANSFERASE ACCESSORY FACTOR YCAO"/>
    <property type="match status" value="1"/>
</dbReference>
<dbReference type="Proteomes" id="UP000548304">
    <property type="component" value="Unassembled WGS sequence"/>
</dbReference>
<keyword evidence="2" id="KW-0687">Ribonucleoprotein</keyword>
<protein>
    <submittedName>
        <fullName evidence="2">Ribosomal protein S12 methylthiotransferase accessory factor</fullName>
    </submittedName>
</protein>
<keyword evidence="3" id="KW-1185">Reference proteome</keyword>
<dbReference type="NCBIfam" id="TIGR03604">
    <property type="entry name" value="TOMM_cyclo_SagD"/>
    <property type="match status" value="1"/>
</dbReference>
<dbReference type="Gene3D" id="3.30.40.250">
    <property type="match status" value="1"/>
</dbReference>
<evidence type="ECO:0000259" key="1">
    <source>
        <dbReference type="PROSITE" id="PS51664"/>
    </source>
</evidence>
<dbReference type="GO" id="GO:0016740">
    <property type="term" value="F:transferase activity"/>
    <property type="evidence" value="ECO:0007669"/>
    <property type="project" value="UniProtKB-KW"/>
</dbReference>
<dbReference type="Gene3D" id="3.40.50.720">
    <property type="entry name" value="NAD(P)-binding Rossmann-like Domain"/>
    <property type="match status" value="1"/>
</dbReference>
<dbReference type="GO" id="GO:0008641">
    <property type="term" value="F:ubiquitin-like modifier activating enzyme activity"/>
    <property type="evidence" value="ECO:0007669"/>
    <property type="project" value="InterPro"/>
</dbReference>
<dbReference type="Gene3D" id="3.30.160.660">
    <property type="match status" value="1"/>
</dbReference>
<dbReference type="Pfam" id="PF02624">
    <property type="entry name" value="YcaO"/>
    <property type="match status" value="1"/>
</dbReference>
<dbReference type="InterPro" id="IPR027624">
    <property type="entry name" value="TOMM_cyclo_SagD"/>
</dbReference>
<dbReference type="GO" id="GO:0005840">
    <property type="term" value="C:ribosome"/>
    <property type="evidence" value="ECO:0007669"/>
    <property type="project" value="UniProtKB-KW"/>
</dbReference>
<name>A0A852YPU6_9ACTN</name>